<sequence length="285" mass="33496">MELERGFESQLKLDMTTEISEEYVRAVIENSQSIYSLRTPEDIHLIMKIVDSLLVSSPRKLMDVGIFLNEYDSVWKEYNQESNHLEGWDYHHADHEEHIQSDVERFPMIEGSSFESETYDDLYDAERLPTIEESPFESETYDDLYDVDEWCDVCEKWVEECDGKHVHTFCSKCEQIVEFHKNGVHINECICDFVSVIDYFNSREELRRFFLVNNIQGLCIFCENNCSEELCMCEFTCGLKYVMGYDKYGKIIYGTCGWHSDNLKDVEHDCQGGVHRGFDCIDHSE</sequence>
<protein>
    <submittedName>
        <fullName evidence="1">8567_t:CDS:1</fullName>
    </submittedName>
</protein>
<gene>
    <name evidence="1" type="ORF">AMORRO_LOCUS14357</name>
</gene>
<proteinExistence type="predicted"/>
<evidence type="ECO:0000313" key="2">
    <source>
        <dbReference type="Proteomes" id="UP000789342"/>
    </source>
</evidence>
<organism evidence="1 2">
    <name type="scientific">Acaulospora morrowiae</name>
    <dbReference type="NCBI Taxonomy" id="94023"/>
    <lineage>
        <taxon>Eukaryota</taxon>
        <taxon>Fungi</taxon>
        <taxon>Fungi incertae sedis</taxon>
        <taxon>Mucoromycota</taxon>
        <taxon>Glomeromycotina</taxon>
        <taxon>Glomeromycetes</taxon>
        <taxon>Diversisporales</taxon>
        <taxon>Acaulosporaceae</taxon>
        <taxon>Acaulospora</taxon>
    </lineage>
</organism>
<name>A0A9N9IHH5_9GLOM</name>
<dbReference type="AlphaFoldDB" id="A0A9N9IHH5"/>
<reference evidence="1" key="1">
    <citation type="submission" date="2021-06" db="EMBL/GenBank/DDBJ databases">
        <authorList>
            <person name="Kallberg Y."/>
            <person name="Tangrot J."/>
            <person name="Rosling A."/>
        </authorList>
    </citation>
    <scope>NUCLEOTIDE SEQUENCE</scope>
    <source>
        <strain evidence="1">CL551</strain>
    </source>
</reference>
<evidence type="ECO:0000313" key="1">
    <source>
        <dbReference type="EMBL" id="CAG8735764.1"/>
    </source>
</evidence>
<accession>A0A9N9IHH5</accession>
<dbReference type="EMBL" id="CAJVPV010028147">
    <property type="protein sequence ID" value="CAG8735764.1"/>
    <property type="molecule type" value="Genomic_DNA"/>
</dbReference>
<dbReference type="Proteomes" id="UP000789342">
    <property type="component" value="Unassembled WGS sequence"/>
</dbReference>
<comment type="caution">
    <text evidence="1">The sequence shown here is derived from an EMBL/GenBank/DDBJ whole genome shotgun (WGS) entry which is preliminary data.</text>
</comment>
<keyword evidence="2" id="KW-1185">Reference proteome</keyword>